<accession>A0AAV4VCM8</accession>
<comment type="caution">
    <text evidence="1">The sequence shown here is derived from an EMBL/GenBank/DDBJ whole genome shotgun (WGS) entry which is preliminary data.</text>
</comment>
<organism evidence="1 2">
    <name type="scientific">Caerostris darwini</name>
    <dbReference type="NCBI Taxonomy" id="1538125"/>
    <lineage>
        <taxon>Eukaryota</taxon>
        <taxon>Metazoa</taxon>
        <taxon>Ecdysozoa</taxon>
        <taxon>Arthropoda</taxon>
        <taxon>Chelicerata</taxon>
        <taxon>Arachnida</taxon>
        <taxon>Araneae</taxon>
        <taxon>Araneomorphae</taxon>
        <taxon>Entelegynae</taxon>
        <taxon>Araneoidea</taxon>
        <taxon>Araneidae</taxon>
        <taxon>Caerostris</taxon>
    </lineage>
</organism>
<dbReference type="EMBL" id="BPLQ01012715">
    <property type="protein sequence ID" value="GIY67260.1"/>
    <property type="molecule type" value="Genomic_DNA"/>
</dbReference>
<keyword evidence="2" id="KW-1185">Reference proteome</keyword>
<sequence length="113" mass="13032">MKECFGHCPHFRLVEISRPCSTTTLWSAVFPQQVSGNYESQSTRESIICYSGPNLSRLIPVHLKKDITQVVTGFLFLSLRDLFFSCKEQQFDDRRIGAAIYFVRTMDNHQVNP</sequence>
<name>A0AAV4VCM8_9ARAC</name>
<evidence type="ECO:0000313" key="1">
    <source>
        <dbReference type="EMBL" id="GIY67260.1"/>
    </source>
</evidence>
<dbReference type="AlphaFoldDB" id="A0AAV4VCM8"/>
<evidence type="ECO:0000313" key="2">
    <source>
        <dbReference type="Proteomes" id="UP001054837"/>
    </source>
</evidence>
<proteinExistence type="predicted"/>
<reference evidence="1 2" key="1">
    <citation type="submission" date="2021-06" db="EMBL/GenBank/DDBJ databases">
        <title>Caerostris darwini draft genome.</title>
        <authorList>
            <person name="Kono N."/>
            <person name="Arakawa K."/>
        </authorList>
    </citation>
    <scope>NUCLEOTIDE SEQUENCE [LARGE SCALE GENOMIC DNA]</scope>
</reference>
<dbReference type="Proteomes" id="UP001054837">
    <property type="component" value="Unassembled WGS sequence"/>
</dbReference>
<gene>
    <name evidence="1" type="ORF">CDAR_423591</name>
</gene>
<protein>
    <submittedName>
        <fullName evidence="1">Uncharacterized protein</fullName>
    </submittedName>
</protein>